<reference evidence="1 2" key="1">
    <citation type="journal article" date="2016" name="Nat. Commun.">
        <title>Thousands of microbial genomes shed light on interconnected biogeochemical processes in an aquifer system.</title>
        <authorList>
            <person name="Anantharaman K."/>
            <person name="Brown C.T."/>
            <person name="Hug L.A."/>
            <person name="Sharon I."/>
            <person name="Castelle C.J."/>
            <person name="Probst A.J."/>
            <person name="Thomas B.C."/>
            <person name="Singh A."/>
            <person name="Wilkins M.J."/>
            <person name="Karaoz U."/>
            <person name="Brodie E.L."/>
            <person name="Williams K.H."/>
            <person name="Hubbard S.S."/>
            <person name="Banfield J.F."/>
        </authorList>
    </citation>
    <scope>NUCLEOTIDE SEQUENCE [LARGE SCALE GENOMIC DNA]</scope>
</reference>
<dbReference type="EMBL" id="MFMC01000023">
    <property type="protein sequence ID" value="OGG77245.1"/>
    <property type="molecule type" value="Genomic_DNA"/>
</dbReference>
<protein>
    <submittedName>
        <fullName evidence="1">Uncharacterized protein</fullName>
    </submittedName>
</protein>
<organism evidence="1 2">
    <name type="scientific">Candidatus Kaiserbacteria bacterium RIFCSPLOWO2_01_FULL_54_24</name>
    <dbReference type="NCBI Taxonomy" id="1798515"/>
    <lineage>
        <taxon>Bacteria</taxon>
        <taxon>Candidatus Kaiseribacteriota</taxon>
    </lineage>
</organism>
<dbReference type="AlphaFoldDB" id="A0A1F6EUG7"/>
<dbReference type="STRING" id="1798515.A3B35_02895"/>
<name>A0A1F6EUG7_9BACT</name>
<comment type="caution">
    <text evidence="1">The sequence shown here is derived from an EMBL/GenBank/DDBJ whole genome shotgun (WGS) entry which is preliminary data.</text>
</comment>
<proteinExistence type="predicted"/>
<sequence length="78" mass="8687">MFTLGTVMMFVFMGFLTEPTPPPLYGGPSTFASKIECSQAAEKYTQRVIAHIKDQLKSHGGYAFFSFQLECKQVGEDV</sequence>
<evidence type="ECO:0000313" key="2">
    <source>
        <dbReference type="Proteomes" id="UP000177215"/>
    </source>
</evidence>
<evidence type="ECO:0000313" key="1">
    <source>
        <dbReference type="EMBL" id="OGG77245.1"/>
    </source>
</evidence>
<dbReference type="Proteomes" id="UP000177215">
    <property type="component" value="Unassembled WGS sequence"/>
</dbReference>
<gene>
    <name evidence="1" type="ORF">A3B35_02895</name>
</gene>
<accession>A0A1F6EUG7</accession>